<keyword evidence="3" id="KW-1185">Reference proteome</keyword>
<gene>
    <name evidence="2" type="ORF">D3876_08585</name>
</gene>
<dbReference type="RefSeq" id="WP_119761410.1">
    <property type="nucleotide sequence ID" value="NZ_QYUM01000003.1"/>
</dbReference>
<evidence type="ECO:0000256" key="1">
    <source>
        <dbReference type="SAM" id="MobiDB-lite"/>
    </source>
</evidence>
<evidence type="ECO:0000313" key="3">
    <source>
        <dbReference type="Proteomes" id="UP000286100"/>
    </source>
</evidence>
<feature type="region of interest" description="Disordered" evidence="1">
    <location>
        <begin position="1"/>
        <end position="27"/>
    </location>
</feature>
<dbReference type="Proteomes" id="UP000286100">
    <property type="component" value="Unassembled WGS sequence"/>
</dbReference>
<evidence type="ECO:0000313" key="2">
    <source>
        <dbReference type="EMBL" id="RJF90311.1"/>
    </source>
</evidence>
<dbReference type="EMBL" id="QYUM01000003">
    <property type="protein sequence ID" value="RJF90311.1"/>
    <property type="molecule type" value="Genomic_DNA"/>
</dbReference>
<protein>
    <submittedName>
        <fullName evidence="2">Uncharacterized protein</fullName>
    </submittedName>
</protein>
<organism evidence="2 3">
    <name type="scientific">Sphingomonas cavernae</name>
    <dbReference type="NCBI Taxonomy" id="2320861"/>
    <lineage>
        <taxon>Bacteria</taxon>
        <taxon>Pseudomonadati</taxon>
        <taxon>Pseudomonadota</taxon>
        <taxon>Alphaproteobacteria</taxon>
        <taxon>Sphingomonadales</taxon>
        <taxon>Sphingomonadaceae</taxon>
        <taxon>Sphingomonas</taxon>
    </lineage>
</organism>
<sequence>MTDPDRENAEDILLEFAAEPEHDRETLERYLRDHPRLADQLVDLSLELRLQRTTSAQSVPEDEEWVETSLKSFKTMMGAGSATATAADPFAPHSSTALVAIRKRLGVPSAVMHGFRTRIVDVATVPARFLDMLARELGSSAEGLRGFLARPPQLAVGLSYKADEAPTLEGQRISFEKLLLDARVPEEDRVRLLAE</sequence>
<name>A0A418WJU5_9SPHN</name>
<accession>A0A418WJU5</accession>
<proteinExistence type="predicted"/>
<dbReference type="AlphaFoldDB" id="A0A418WJU5"/>
<comment type="caution">
    <text evidence="2">The sequence shown here is derived from an EMBL/GenBank/DDBJ whole genome shotgun (WGS) entry which is preliminary data.</text>
</comment>
<reference evidence="2 3" key="1">
    <citation type="submission" date="2018-09" db="EMBL/GenBank/DDBJ databases">
        <authorList>
            <person name="Zhu H."/>
        </authorList>
    </citation>
    <scope>NUCLEOTIDE SEQUENCE [LARGE SCALE GENOMIC DNA]</scope>
    <source>
        <strain evidence="2 3">K2R01-6</strain>
    </source>
</reference>
<dbReference type="OrthoDB" id="7596455at2"/>